<evidence type="ECO:0000259" key="2">
    <source>
        <dbReference type="PROSITE" id="PS50280"/>
    </source>
</evidence>
<dbReference type="VEuPathDB" id="FungiDB:PADG_05319"/>
<dbReference type="PROSITE" id="PS50280">
    <property type="entry name" value="SET"/>
    <property type="match status" value="1"/>
</dbReference>
<reference evidence="3 4" key="1">
    <citation type="submission" date="2016-06" db="EMBL/GenBank/DDBJ databases">
        <authorList>
            <person name="Kjaerup R.B."/>
            <person name="Dalgaard T.S."/>
            <person name="Juul-Madsen H.R."/>
        </authorList>
    </citation>
    <scope>NUCLEOTIDE SEQUENCE [LARGE SCALE GENOMIC DNA]</scope>
    <source>
        <strain evidence="3 4">Pb300</strain>
    </source>
</reference>
<dbReference type="InterPro" id="IPR001214">
    <property type="entry name" value="SET_dom"/>
</dbReference>
<evidence type="ECO:0000256" key="1">
    <source>
        <dbReference type="SAM" id="MobiDB-lite"/>
    </source>
</evidence>
<dbReference type="AlphaFoldDB" id="A0A1D2JJN9"/>
<protein>
    <recommendedName>
        <fullName evidence="2">SET domain-containing protein</fullName>
    </recommendedName>
</protein>
<dbReference type="InterPro" id="IPR053185">
    <property type="entry name" value="SET_domain_protein"/>
</dbReference>
<dbReference type="PANTHER" id="PTHR47332">
    <property type="entry name" value="SET DOMAIN-CONTAINING PROTEIN 5"/>
    <property type="match status" value="1"/>
</dbReference>
<dbReference type="CDD" id="cd20071">
    <property type="entry name" value="SET_SMYD"/>
    <property type="match status" value="1"/>
</dbReference>
<dbReference type="Gene3D" id="2.170.270.10">
    <property type="entry name" value="SET domain"/>
    <property type="match status" value="1"/>
</dbReference>
<feature type="compositionally biased region" description="Basic residues" evidence="1">
    <location>
        <begin position="407"/>
        <end position="421"/>
    </location>
</feature>
<dbReference type="VEuPathDB" id="FungiDB:PABG_04694"/>
<feature type="domain" description="SET" evidence="2">
    <location>
        <begin position="12"/>
        <end position="169"/>
    </location>
</feature>
<proteinExistence type="predicted"/>
<name>A0A1D2JJN9_PARBR</name>
<dbReference type="InterPro" id="IPR046341">
    <property type="entry name" value="SET_dom_sf"/>
</dbReference>
<dbReference type="Pfam" id="PF00856">
    <property type="entry name" value="SET"/>
    <property type="match status" value="1"/>
</dbReference>
<feature type="region of interest" description="Disordered" evidence="1">
    <location>
        <begin position="387"/>
        <end position="426"/>
    </location>
</feature>
<accession>A0A1D2JJN9</accession>
<comment type="caution">
    <text evidence="3">The sequence shown here is derived from an EMBL/GenBank/DDBJ whole genome shotgun (WGS) entry which is preliminary data.</text>
</comment>
<dbReference type="PANTHER" id="PTHR47332:SF4">
    <property type="entry name" value="SET DOMAIN-CONTAINING PROTEIN 5"/>
    <property type="match status" value="1"/>
</dbReference>
<dbReference type="EMBL" id="LZYO01000060">
    <property type="protein sequence ID" value="ODH38927.1"/>
    <property type="molecule type" value="Genomic_DNA"/>
</dbReference>
<dbReference type="Proteomes" id="UP000242814">
    <property type="component" value="Unassembled WGS sequence"/>
</dbReference>
<organism evidence="3 4">
    <name type="scientific">Paracoccidioides brasiliensis</name>
    <dbReference type="NCBI Taxonomy" id="121759"/>
    <lineage>
        <taxon>Eukaryota</taxon>
        <taxon>Fungi</taxon>
        <taxon>Dikarya</taxon>
        <taxon>Ascomycota</taxon>
        <taxon>Pezizomycotina</taxon>
        <taxon>Eurotiomycetes</taxon>
        <taxon>Eurotiomycetidae</taxon>
        <taxon>Onygenales</taxon>
        <taxon>Ajellomycetaceae</taxon>
        <taxon>Paracoccidioides</taxon>
    </lineage>
</organism>
<gene>
    <name evidence="3" type="ORF">ACO22_02089</name>
</gene>
<dbReference type="SMART" id="SM00317">
    <property type="entry name" value="SET"/>
    <property type="match status" value="1"/>
</dbReference>
<sequence length="518" mass="57970">MLLNLSTLINSTSIYEAKTCGDRGQGLVANESFDEGECIVCEEVMVAVGTLETTGGSIASYNKYLAQQVKAVANPSFSRRFFELPHLPKEKWGPFAAVFERGSIPIQIGAVRGRVLGLSSAYLNHACLPNAQHTLFTMKCNDDREERYFLTVYACKKVAQGEEITIPYDVLYMDRASRQQFLLQEYGFECACKLCGKENSRIEAGFELIYLKLPIIFTEKVIDAEPAGILQMAHTLLDIHLKAEITDNRFARIWEHCAFVCTWHSDEGRAMVFLSKAQNAFLKIQGANGKDFLRIKELQKDPMKTSHSGSTQRGLSSKNDMDIIRRNQERDVEILFMLDANDLGDYIKLSEYERAHASTMEAGDEGDNCEKSSIVDIDELVRELQVEKKEHDQSRHRHASGAEAKSKKAKRKGSEKYKKKARDNVGGGDVDVSKDVFDEQLEVPGQFQNYYIDSENSSLKRILLPKSLEMGKSGCLAIAKPVLGTAGTKMELNFLGSGRQPTNFIYIGKPKPKLTLGP</sequence>
<evidence type="ECO:0000313" key="4">
    <source>
        <dbReference type="Proteomes" id="UP000242814"/>
    </source>
</evidence>
<dbReference type="SUPFAM" id="SSF82199">
    <property type="entry name" value="SET domain"/>
    <property type="match status" value="1"/>
</dbReference>
<evidence type="ECO:0000313" key="3">
    <source>
        <dbReference type="EMBL" id="ODH38927.1"/>
    </source>
</evidence>